<dbReference type="PANTHER" id="PTHR35399:SF2">
    <property type="entry name" value="DUF839 DOMAIN-CONTAINING PROTEIN"/>
    <property type="match status" value="1"/>
</dbReference>
<keyword evidence="3" id="KW-1185">Reference proteome</keyword>
<protein>
    <submittedName>
        <fullName evidence="2">Phosphatase</fullName>
    </submittedName>
</protein>
<dbReference type="RefSeq" id="WP_068885489.1">
    <property type="nucleotide sequence ID" value="NZ_CBCRUU010000003.1"/>
</dbReference>
<dbReference type="InterPro" id="IPR008557">
    <property type="entry name" value="PhoX"/>
</dbReference>
<dbReference type="OrthoDB" id="9801383at2"/>
<dbReference type="EMBL" id="MBDL01000001">
    <property type="protein sequence ID" value="ODA14347.1"/>
    <property type="molecule type" value="Genomic_DNA"/>
</dbReference>
<accession>A0A1C3D0K4</accession>
<organism evidence="2 3">
    <name type="scientific">Acinetobacter celticus</name>
    <dbReference type="NCBI Taxonomy" id="1891224"/>
    <lineage>
        <taxon>Bacteria</taxon>
        <taxon>Pseudomonadati</taxon>
        <taxon>Pseudomonadota</taxon>
        <taxon>Gammaproteobacteria</taxon>
        <taxon>Moraxellales</taxon>
        <taxon>Moraxellaceae</taxon>
        <taxon>Acinetobacter</taxon>
    </lineage>
</organism>
<proteinExistence type="predicted"/>
<reference evidence="2 3" key="1">
    <citation type="submission" date="2016-07" db="EMBL/GenBank/DDBJ databases">
        <title>Acinetobacter sp. ANC 4603.</title>
        <authorList>
            <person name="Radolfova-Krizova L."/>
            <person name="Nemec A."/>
        </authorList>
    </citation>
    <scope>NUCLEOTIDE SEQUENCE [LARGE SCALE GENOMIC DNA]</scope>
    <source>
        <strain evidence="2 3">ANC 4603</strain>
    </source>
</reference>
<dbReference type="SUPFAM" id="SSF63829">
    <property type="entry name" value="Calcium-dependent phosphotriesterase"/>
    <property type="match status" value="1"/>
</dbReference>
<gene>
    <name evidence="2" type="ORF">BBP83_00590</name>
</gene>
<dbReference type="PANTHER" id="PTHR35399">
    <property type="entry name" value="SLR8030 PROTEIN"/>
    <property type="match status" value="1"/>
</dbReference>
<feature type="region of interest" description="Disordered" evidence="1">
    <location>
        <begin position="58"/>
        <end position="85"/>
    </location>
</feature>
<comment type="caution">
    <text evidence="2">The sequence shown here is derived from an EMBL/GenBank/DDBJ whole genome shotgun (WGS) entry which is preliminary data.</text>
</comment>
<evidence type="ECO:0000256" key="1">
    <source>
        <dbReference type="SAM" id="MobiDB-lite"/>
    </source>
</evidence>
<dbReference type="STRING" id="1891224.BBP83_00590"/>
<dbReference type="AlphaFoldDB" id="A0A1C3D0K4"/>
<evidence type="ECO:0000313" key="3">
    <source>
        <dbReference type="Proteomes" id="UP000186553"/>
    </source>
</evidence>
<dbReference type="Pfam" id="PF05787">
    <property type="entry name" value="PhoX"/>
    <property type="match status" value="1"/>
</dbReference>
<dbReference type="Proteomes" id="UP000186553">
    <property type="component" value="Unassembled WGS sequence"/>
</dbReference>
<evidence type="ECO:0000313" key="2">
    <source>
        <dbReference type="EMBL" id="ODA14347.1"/>
    </source>
</evidence>
<name>A0A1C3D0K4_9GAMM</name>
<dbReference type="InterPro" id="IPR006311">
    <property type="entry name" value="TAT_signal"/>
</dbReference>
<sequence>MYNDDMTPCQDLVEDSNTSKNTHFQTVLNQYMDRRSFIAKTGSGAMALAFAASVSGCSDDDNAEATPPTGTQPPTPEGTDKHAWSDLKQRPSKLSFKAVEKNTQNSFSVPEGYALKVLYAVGDPINPHNAIKIDSISQSGASYKFRSGDCHDGMSFFGMHPTNKNYAAKESTQGLLVLNHEYLAQDELHLPEAITKGIRSEDQVMREINAHGVSVIEISKDTSSQNVKVNLNSPFNRRITAQTEMEIHGPARGADLLKTRFSPDGTLTRGTFGNCGNGYTPWGTYLTAEENWSGYFARKANDTREIAKEDVALQRYGRGGTGARSSQYGWNTPVAELTGNTDLYDCWDISIKAANALQDYRNVMNTCGFIVEIDPFSASARPVKRTALGRFAHEDCRCSNPIVGQPLAFYMGDDATGEYLYKFVTEAVWDPKDMNGGYAAGDKYMDKGTLYVAKFNDDGTGEWLELSFDKHGLNASNPNYAFSDQADVVVHARLAADARGATKMDRPEWVAVNPENGEVYVTLTNNSNRGRSYETDAANPRSYVDVKNGSASNSGNMNGHIIRFHENAEKTTATTFTWDIFLFGAEADAEANINLSGLDDLNDFSSPDGMWFDPRGVLWIQTDDGQYTDETNCMMLAALPGKVGDGSRAMAASTKSGGQETIVGAPLKNDRVRRFLTGPSGCEITGVTMTPDYKAIFVNVQHPEGTWPANQSSKYSLMGLAPRSATVVITRKDGGVIAGEALEEKATTA</sequence>
<dbReference type="PROSITE" id="PS51318">
    <property type="entry name" value="TAT"/>
    <property type="match status" value="1"/>
</dbReference>